<evidence type="ECO:0000313" key="3">
    <source>
        <dbReference type="Proteomes" id="UP000265515"/>
    </source>
</evidence>
<accession>A0A388L4P4</accession>
<feature type="compositionally biased region" description="Basic and acidic residues" evidence="1">
    <location>
        <begin position="769"/>
        <end position="796"/>
    </location>
</feature>
<protein>
    <submittedName>
        <fullName evidence="2">Uncharacterized protein</fullName>
    </submittedName>
</protein>
<feature type="compositionally biased region" description="Polar residues" evidence="1">
    <location>
        <begin position="498"/>
        <end position="507"/>
    </location>
</feature>
<dbReference type="Gramene" id="GBG77275">
    <property type="protein sequence ID" value="GBG77275"/>
    <property type="gene ID" value="CBR_g23604"/>
</dbReference>
<dbReference type="AlphaFoldDB" id="A0A388L4P4"/>
<feature type="compositionally biased region" description="Basic and acidic residues" evidence="1">
    <location>
        <begin position="897"/>
        <end position="922"/>
    </location>
</feature>
<name>A0A388L4P4_CHABU</name>
<sequence length="947" mass="107075">MIRLFNYVVFKTEGRKEDEWNDEFFIGYSRIMDRFAPTGLTKEQWEENKTKVPAHKAKDVPKHLGDIDEPKVGKVGGFKLTRTLYAKCPYYLKVFMHEIIGAIDQLRDELRRISANARYLMWDANNDHTTFLPICSAPYEALQPSEEITRAVKKLNCHLAVLDLCPRKSTAPHEWSDERFAVLPEMMNTFLIPGRWERYLGKDQYVVPAGNLPVRPRDCMTVVMHALNNDYKKVTVQPRNHVTWFDDNVKEDLFVQCTNEHIGISGDTKAVYGHWEREPKKVKELCKWFAKDGEGVLLLGNVQAGSVWEVLRPGHNVVACDSNSTMLDWTSTGQKVVAISNDPKLLGVLRETCTSSLVRRGTLYIGYIHRKVIVIQHLQGYHGAIEIFMARCECLWFNKQEERLRAKTYADELDAGEHFDVRDSEEETSDEDINLSVPGAQQDVRQALDSGKGHQAMERIETGVVASRESVRGGEQRSCEQGMQENAGNEIRGPVGATNASKNSNNEGLHARAASLSEKEPRLQSKCKESSVRYPGILTQLDNVYVSMGLSKIPREKQYNVPQVENAQVSEMGVDAIKFALPPNEDDKLMPGDTIQEDMKEFIGGRHFIQHIGTVVETEDHQWGHHILWHPKVFEPCVWNGKWHMAVCIDGQWQLQKRVLKSKFFEIAKEQVHIKVRQANGGSDSLAEGAYADALYDKLRDQNMLEYNANFYDIESNVSHGRIPWKLPSREVVQEFEGEICLGNSQQLGHDDGHASASAAGRPFTSFVHSDKQVHERNDIDKSVGDSDESRSDRMQTEQQLSHPPSQREGGQRLGGSLCNNGISQGGVLEGRPGGVQMEENVEASMGKDDDELQRATTIGDKHQQPKRKRKDDDIVIDIVTQSGEQSGCVEDGEVGQNEKEQEEHQHVTLQKEDVICNEKPRKGNINDNIVLRRSARPAAKKTRHGD</sequence>
<reference evidence="2 3" key="1">
    <citation type="journal article" date="2018" name="Cell">
        <title>The Chara Genome: Secondary Complexity and Implications for Plant Terrestrialization.</title>
        <authorList>
            <person name="Nishiyama T."/>
            <person name="Sakayama H."/>
            <person name="Vries J.D."/>
            <person name="Buschmann H."/>
            <person name="Saint-Marcoux D."/>
            <person name="Ullrich K.K."/>
            <person name="Haas F.B."/>
            <person name="Vanderstraeten L."/>
            <person name="Becker D."/>
            <person name="Lang D."/>
            <person name="Vosolsobe S."/>
            <person name="Rombauts S."/>
            <person name="Wilhelmsson P.K.I."/>
            <person name="Janitza P."/>
            <person name="Kern R."/>
            <person name="Heyl A."/>
            <person name="Rumpler F."/>
            <person name="Villalobos L.I.A.C."/>
            <person name="Clay J.M."/>
            <person name="Skokan R."/>
            <person name="Toyoda A."/>
            <person name="Suzuki Y."/>
            <person name="Kagoshima H."/>
            <person name="Schijlen E."/>
            <person name="Tajeshwar N."/>
            <person name="Catarino B."/>
            <person name="Hetherington A.J."/>
            <person name="Saltykova A."/>
            <person name="Bonnot C."/>
            <person name="Breuninger H."/>
            <person name="Symeonidi A."/>
            <person name="Radhakrishnan G.V."/>
            <person name="Van Nieuwerburgh F."/>
            <person name="Deforce D."/>
            <person name="Chang C."/>
            <person name="Karol K.G."/>
            <person name="Hedrich R."/>
            <person name="Ulvskov P."/>
            <person name="Glockner G."/>
            <person name="Delwiche C.F."/>
            <person name="Petrasek J."/>
            <person name="Van de Peer Y."/>
            <person name="Friml J."/>
            <person name="Beilby M."/>
            <person name="Dolan L."/>
            <person name="Kohara Y."/>
            <person name="Sugano S."/>
            <person name="Fujiyama A."/>
            <person name="Delaux P.-M."/>
            <person name="Quint M."/>
            <person name="TheiBen G."/>
            <person name="Hagemann M."/>
            <person name="Harholt J."/>
            <person name="Dunand C."/>
            <person name="Zachgo S."/>
            <person name="Langdale J."/>
            <person name="Maumus F."/>
            <person name="Straeten D.V.D."/>
            <person name="Gould S.B."/>
            <person name="Rensing S.A."/>
        </authorList>
    </citation>
    <scope>NUCLEOTIDE SEQUENCE [LARGE SCALE GENOMIC DNA]</scope>
    <source>
        <strain evidence="2 3">S276</strain>
    </source>
</reference>
<feature type="compositionally biased region" description="Basic and acidic residues" evidence="1">
    <location>
        <begin position="469"/>
        <end position="478"/>
    </location>
</feature>
<evidence type="ECO:0000313" key="2">
    <source>
        <dbReference type="EMBL" id="GBG77275.1"/>
    </source>
</evidence>
<proteinExistence type="predicted"/>
<feature type="region of interest" description="Disordered" evidence="1">
    <location>
        <begin position="767"/>
        <end position="834"/>
    </location>
</feature>
<organism evidence="2 3">
    <name type="scientific">Chara braunii</name>
    <name type="common">Braun's stonewort</name>
    <dbReference type="NCBI Taxonomy" id="69332"/>
    <lineage>
        <taxon>Eukaryota</taxon>
        <taxon>Viridiplantae</taxon>
        <taxon>Streptophyta</taxon>
        <taxon>Charophyceae</taxon>
        <taxon>Charales</taxon>
        <taxon>Characeae</taxon>
        <taxon>Chara</taxon>
    </lineage>
</organism>
<feature type="region of interest" description="Disordered" evidence="1">
    <location>
        <begin position="882"/>
        <end position="947"/>
    </location>
</feature>
<gene>
    <name evidence="2" type="ORF">CBR_g23604</name>
</gene>
<comment type="caution">
    <text evidence="2">The sequence shown here is derived from an EMBL/GenBank/DDBJ whole genome shotgun (WGS) entry which is preliminary data.</text>
</comment>
<dbReference type="EMBL" id="BFEA01000264">
    <property type="protein sequence ID" value="GBG77275.1"/>
    <property type="molecule type" value="Genomic_DNA"/>
</dbReference>
<dbReference type="Proteomes" id="UP000265515">
    <property type="component" value="Unassembled WGS sequence"/>
</dbReference>
<evidence type="ECO:0000256" key="1">
    <source>
        <dbReference type="SAM" id="MobiDB-lite"/>
    </source>
</evidence>
<feature type="region of interest" description="Disordered" evidence="1">
    <location>
        <begin position="467"/>
        <end position="528"/>
    </location>
</feature>
<keyword evidence="3" id="KW-1185">Reference proteome</keyword>
<feature type="compositionally biased region" description="Basic and acidic residues" evidence="1">
    <location>
        <begin position="517"/>
        <end position="528"/>
    </location>
</feature>
<feature type="compositionally biased region" description="Basic residues" evidence="1">
    <location>
        <begin position="934"/>
        <end position="947"/>
    </location>
</feature>
<feature type="compositionally biased region" description="Gly residues" evidence="1">
    <location>
        <begin position="824"/>
        <end position="834"/>
    </location>
</feature>